<gene>
    <name evidence="8" type="primary">bglF_2</name>
    <name evidence="9" type="synonym">bglF_1</name>
    <name evidence="8" type="ORF">BEH84_06285</name>
    <name evidence="9" type="ORF">BEI61_03736</name>
</gene>
<dbReference type="Gene3D" id="2.70.70.10">
    <property type="entry name" value="Glucose Permease (Domain IIA)"/>
    <property type="match status" value="1"/>
</dbReference>
<dbReference type="InterPro" id="IPR001127">
    <property type="entry name" value="PTS_EIIA_1_perm"/>
</dbReference>
<sequence length="162" mass="17133">MKMGLFDVFKKKGIVLGSPLEGECVSLKQVNDPTFSEEILGKGIAVVPVNGKVYAPADCEITTVFPTGHALGLTTAEGVEILIHIGLDTVKLSGQHFTIHTETGAKVSKGDLLIEADIEQIKAAGYDVITPMIVCNTSDYASVEGKTGKTVKPGDDCLEITK</sequence>
<dbReference type="PROSITE" id="PS51093">
    <property type="entry name" value="PTS_EIIA_TYPE_1"/>
    <property type="match status" value="1"/>
</dbReference>
<dbReference type="NCBIfam" id="TIGR00830">
    <property type="entry name" value="PTBA"/>
    <property type="match status" value="1"/>
</dbReference>
<dbReference type="PANTHER" id="PTHR45008:SF1">
    <property type="entry name" value="PTS SYSTEM GLUCOSE-SPECIFIC EIIA COMPONENT"/>
    <property type="match status" value="1"/>
</dbReference>
<evidence type="ECO:0000256" key="4">
    <source>
        <dbReference type="ARBA" id="ARBA00022679"/>
    </source>
</evidence>
<dbReference type="FunFam" id="2.70.70.10:FF:000001">
    <property type="entry name" value="PTS system glucose-specific IIA component"/>
    <property type="match status" value="1"/>
</dbReference>
<keyword evidence="3" id="KW-0762">Sugar transport</keyword>
<name>A0A1E3A061_9FIRM</name>
<evidence type="ECO:0000313" key="11">
    <source>
        <dbReference type="Proteomes" id="UP000095003"/>
    </source>
</evidence>
<dbReference type="GeneID" id="93304348"/>
<evidence type="ECO:0000256" key="2">
    <source>
        <dbReference type="ARBA" id="ARBA00022448"/>
    </source>
</evidence>
<evidence type="ECO:0000313" key="8">
    <source>
        <dbReference type="EMBL" id="ODM02142.1"/>
    </source>
</evidence>
<dbReference type="SUPFAM" id="SSF51261">
    <property type="entry name" value="Duplicated hybrid motif"/>
    <property type="match status" value="1"/>
</dbReference>
<dbReference type="InterPro" id="IPR050890">
    <property type="entry name" value="PTS_EIIA_component"/>
</dbReference>
<dbReference type="InterPro" id="IPR011055">
    <property type="entry name" value="Dup_hybrid_motif"/>
</dbReference>
<keyword evidence="4" id="KW-0808">Transferase</keyword>
<keyword evidence="6" id="KW-0418">Kinase</keyword>
<evidence type="ECO:0000256" key="1">
    <source>
        <dbReference type="ARBA" id="ARBA00004496"/>
    </source>
</evidence>
<protein>
    <submittedName>
        <fullName evidence="8">PTS system beta-glucoside-specific EIIBCA component</fullName>
    </submittedName>
</protein>
<dbReference type="Proteomes" id="UP000095003">
    <property type="component" value="Unassembled WGS sequence"/>
</dbReference>
<evidence type="ECO:0000256" key="6">
    <source>
        <dbReference type="ARBA" id="ARBA00022777"/>
    </source>
</evidence>
<evidence type="ECO:0000256" key="3">
    <source>
        <dbReference type="ARBA" id="ARBA00022597"/>
    </source>
</evidence>
<dbReference type="RefSeq" id="WP_081330242.1">
    <property type="nucleotide sequence ID" value="NZ_BAABXS010000001.1"/>
</dbReference>
<evidence type="ECO:0000256" key="5">
    <source>
        <dbReference type="ARBA" id="ARBA00022683"/>
    </source>
</evidence>
<dbReference type="OrthoDB" id="92465at2"/>
<evidence type="ECO:0000259" key="7">
    <source>
        <dbReference type="PROSITE" id="PS51093"/>
    </source>
</evidence>
<keyword evidence="5" id="KW-0598">Phosphotransferase system</keyword>
<dbReference type="Pfam" id="PF00358">
    <property type="entry name" value="PTS_EIIA_1"/>
    <property type="match status" value="1"/>
</dbReference>
<proteinExistence type="predicted"/>
<dbReference type="PROSITE" id="PS00371">
    <property type="entry name" value="PTS_EIIA_TYPE_1_HIS"/>
    <property type="match status" value="1"/>
</dbReference>
<dbReference type="GO" id="GO:0005737">
    <property type="term" value="C:cytoplasm"/>
    <property type="evidence" value="ECO:0007669"/>
    <property type="project" value="UniProtKB-SubCell"/>
</dbReference>
<keyword evidence="2" id="KW-0813">Transport</keyword>
<comment type="subcellular location">
    <subcellularLocation>
        <location evidence="1">Cytoplasm</location>
    </subcellularLocation>
</comment>
<evidence type="ECO:0000313" key="10">
    <source>
        <dbReference type="Proteomes" id="UP000094067"/>
    </source>
</evidence>
<dbReference type="AlphaFoldDB" id="A0A1E3A061"/>
<dbReference type="EMBL" id="MCGH01000003">
    <property type="protein sequence ID" value="ODM02942.1"/>
    <property type="molecule type" value="Genomic_DNA"/>
</dbReference>
<reference evidence="10 11" key="1">
    <citation type="submission" date="2016-07" db="EMBL/GenBank/DDBJ databases">
        <title>Characterization of isolates of Eisenbergiella tayi derived from blood cultures, using whole genome sequencing.</title>
        <authorList>
            <person name="Burdz T."/>
            <person name="Wiebe D."/>
            <person name="Huynh C."/>
            <person name="Bernard K."/>
        </authorList>
    </citation>
    <scope>NUCLEOTIDE SEQUENCE [LARGE SCALE GENOMIC DNA]</scope>
    <source>
        <strain evidence="9 10">NML 110608</strain>
        <strain evidence="8 11">NML 120489</strain>
    </source>
</reference>
<organism evidence="8 11">
    <name type="scientific">Eisenbergiella tayi</name>
    <dbReference type="NCBI Taxonomy" id="1432052"/>
    <lineage>
        <taxon>Bacteria</taxon>
        <taxon>Bacillati</taxon>
        <taxon>Bacillota</taxon>
        <taxon>Clostridia</taxon>
        <taxon>Lachnospirales</taxon>
        <taxon>Lachnospiraceae</taxon>
        <taxon>Eisenbergiella</taxon>
    </lineage>
</organism>
<feature type="domain" description="PTS EIIA type-1" evidence="7">
    <location>
        <begin position="32"/>
        <end position="136"/>
    </location>
</feature>
<dbReference type="PATRIC" id="fig|1432052.3.peg.6935"/>
<dbReference type="GO" id="GO:0016301">
    <property type="term" value="F:kinase activity"/>
    <property type="evidence" value="ECO:0007669"/>
    <property type="project" value="UniProtKB-KW"/>
</dbReference>
<dbReference type="EMBL" id="MCGI01000010">
    <property type="protein sequence ID" value="ODM02142.1"/>
    <property type="molecule type" value="Genomic_DNA"/>
</dbReference>
<accession>A0A1E3A061</accession>
<evidence type="ECO:0000313" key="9">
    <source>
        <dbReference type="EMBL" id="ODM02942.1"/>
    </source>
</evidence>
<comment type="caution">
    <text evidence="8">The sequence shown here is derived from an EMBL/GenBank/DDBJ whole genome shotgun (WGS) entry which is preliminary data.</text>
</comment>
<dbReference type="GO" id="GO:0009401">
    <property type="term" value="P:phosphoenolpyruvate-dependent sugar phosphotransferase system"/>
    <property type="evidence" value="ECO:0007669"/>
    <property type="project" value="UniProtKB-KW"/>
</dbReference>
<dbReference type="PANTHER" id="PTHR45008">
    <property type="entry name" value="PTS SYSTEM GLUCOSE-SPECIFIC EIIA COMPONENT"/>
    <property type="match status" value="1"/>
</dbReference>
<dbReference type="Proteomes" id="UP000094067">
    <property type="component" value="Unassembled WGS sequence"/>
</dbReference>